<organism evidence="2 3">
    <name type="scientific">Streptomyces caniferus</name>
    <dbReference type="NCBI Taxonomy" id="285557"/>
    <lineage>
        <taxon>Bacteria</taxon>
        <taxon>Bacillati</taxon>
        <taxon>Actinomycetota</taxon>
        <taxon>Actinomycetes</taxon>
        <taxon>Kitasatosporales</taxon>
        <taxon>Streptomycetaceae</taxon>
        <taxon>Streptomyces</taxon>
    </lineage>
</organism>
<feature type="region of interest" description="Disordered" evidence="1">
    <location>
        <begin position="1"/>
        <end position="103"/>
    </location>
</feature>
<dbReference type="Proteomes" id="UP000435837">
    <property type="component" value="Unassembled WGS sequence"/>
</dbReference>
<dbReference type="AlphaFoldDB" id="A0A640SJ39"/>
<proteinExistence type="predicted"/>
<name>A0A640SJ39_9ACTN</name>
<protein>
    <submittedName>
        <fullName evidence="2">Uncharacterized protein</fullName>
    </submittedName>
</protein>
<evidence type="ECO:0000313" key="3">
    <source>
        <dbReference type="Proteomes" id="UP000435837"/>
    </source>
</evidence>
<accession>A0A640SJ39</accession>
<feature type="compositionally biased region" description="Basic and acidic residues" evidence="1">
    <location>
        <begin position="19"/>
        <end position="30"/>
    </location>
</feature>
<dbReference type="EMBL" id="BLIN01000005">
    <property type="protein sequence ID" value="GFE09515.1"/>
    <property type="molecule type" value="Genomic_DNA"/>
</dbReference>
<comment type="caution">
    <text evidence="2">The sequence shown here is derived from an EMBL/GenBank/DDBJ whole genome shotgun (WGS) entry which is preliminary data.</text>
</comment>
<gene>
    <name evidence="2" type="ORF">Scani_57830</name>
</gene>
<evidence type="ECO:0000313" key="2">
    <source>
        <dbReference type="EMBL" id="GFE09515.1"/>
    </source>
</evidence>
<evidence type="ECO:0000256" key="1">
    <source>
        <dbReference type="SAM" id="MobiDB-lite"/>
    </source>
</evidence>
<reference evidence="2 3" key="1">
    <citation type="submission" date="2019-12" db="EMBL/GenBank/DDBJ databases">
        <title>Whole genome shotgun sequence of Streptomyces caniferus NBRC 15389.</title>
        <authorList>
            <person name="Ichikawa N."/>
            <person name="Kimura A."/>
            <person name="Kitahashi Y."/>
            <person name="Komaki H."/>
            <person name="Tamura T."/>
        </authorList>
    </citation>
    <scope>NUCLEOTIDE SEQUENCE [LARGE SCALE GENOMIC DNA]</scope>
    <source>
        <strain evidence="2 3">NBRC 15389</strain>
    </source>
</reference>
<sequence>MGVQVGGPVRLVITQKRVPRYDRQGPERPQRRPAPTGLHSLHTPAPEVRHRTHSPAQRTPAAAGAMTGQPKTRRGKAQRPGTALAGDKRRATTTAQKPKTWEA</sequence>